<evidence type="ECO:0000313" key="2">
    <source>
        <dbReference type="EMBL" id="OEO29722.1"/>
    </source>
</evidence>
<dbReference type="EMBL" id="LAJE02000265">
    <property type="protein sequence ID" value="OEO29722.1"/>
    <property type="molecule type" value="Genomic_DNA"/>
</dbReference>
<organism evidence="2 3">
    <name type="scientific">Devosia insulae DS-56</name>
    <dbReference type="NCBI Taxonomy" id="1116389"/>
    <lineage>
        <taxon>Bacteria</taxon>
        <taxon>Pseudomonadati</taxon>
        <taxon>Pseudomonadota</taxon>
        <taxon>Alphaproteobacteria</taxon>
        <taxon>Hyphomicrobiales</taxon>
        <taxon>Devosiaceae</taxon>
        <taxon>Devosia</taxon>
    </lineage>
</organism>
<dbReference type="AlphaFoldDB" id="A0A1E5XMA3"/>
<evidence type="ECO:0000313" key="3">
    <source>
        <dbReference type="Proteomes" id="UP000095463"/>
    </source>
</evidence>
<dbReference type="PANTHER" id="PTHR36057:SF1">
    <property type="entry name" value="LIPOPROTEIN LIPID ATTACHMENT SITE-LIKE PROTEIN, PUTATIVE (DUF1223)-RELATED"/>
    <property type="match status" value="1"/>
</dbReference>
<comment type="caution">
    <text evidence="2">The sequence shown here is derived from an EMBL/GenBank/DDBJ whole genome shotgun (WGS) entry which is preliminary data.</text>
</comment>
<reference evidence="2 3" key="1">
    <citation type="journal article" date="2015" name="Genome Announc.">
        <title>Genome Assemblies of Three Soil-Associated Devosia species: D. insulae, D. limi, and D. soli.</title>
        <authorList>
            <person name="Hassan Y.I."/>
            <person name="Lepp D."/>
            <person name="Zhou T."/>
        </authorList>
    </citation>
    <scope>NUCLEOTIDE SEQUENCE [LARGE SCALE GENOMIC DNA]</scope>
    <source>
        <strain evidence="2 3">DS-56</strain>
    </source>
</reference>
<name>A0A1E5XMA3_9HYPH</name>
<keyword evidence="3" id="KW-1185">Reference proteome</keyword>
<dbReference type="SUPFAM" id="SSF52833">
    <property type="entry name" value="Thioredoxin-like"/>
    <property type="match status" value="1"/>
</dbReference>
<feature type="chain" id="PRO_5009190279" description="DUF1223 domain-containing protein" evidence="1">
    <location>
        <begin position="23"/>
        <end position="243"/>
    </location>
</feature>
<feature type="signal peptide" evidence="1">
    <location>
        <begin position="1"/>
        <end position="22"/>
    </location>
</feature>
<keyword evidence="1" id="KW-0732">Signal</keyword>
<dbReference type="RefSeq" id="WP_069911049.1">
    <property type="nucleotide sequence ID" value="NZ_LAJE02000265.1"/>
</dbReference>
<sequence>MLFRSILCGVSLSFALLSTALAGEIKLAPKAVLELFTSQGCKSCPKADAMLDEMGKRPDVVALAYHVDYWDYIGWEDTFGTKENSDRQRDYAESWGSSRIFTPQLVINGKGGLVGSKRDAVNTALGGASLPLDVKLTEAPDDMLQVSVPAKPGEADAMIWLVTFLDRADVTIERGENEGREVAYTQIVTGRQVLGMWKADAGAELTLPLSEVLTGRSNGAVILIQQDHAGLPGPIVGAAGFTR</sequence>
<evidence type="ECO:0000256" key="1">
    <source>
        <dbReference type="SAM" id="SignalP"/>
    </source>
</evidence>
<dbReference type="InterPro" id="IPR010634">
    <property type="entry name" value="DUF1223"/>
</dbReference>
<dbReference type="InterPro" id="IPR036249">
    <property type="entry name" value="Thioredoxin-like_sf"/>
</dbReference>
<dbReference type="OrthoDB" id="9808254at2"/>
<protein>
    <recommendedName>
        <fullName evidence="4">DUF1223 domain-containing protein</fullName>
    </recommendedName>
</protein>
<evidence type="ECO:0008006" key="4">
    <source>
        <dbReference type="Google" id="ProtNLM"/>
    </source>
</evidence>
<gene>
    <name evidence="2" type="ORF">VW23_024490</name>
</gene>
<dbReference type="Pfam" id="PF06764">
    <property type="entry name" value="DUF1223"/>
    <property type="match status" value="1"/>
</dbReference>
<dbReference type="PANTHER" id="PTHR36057">
    <property type="match status" value="1"/>
</dbReference>
<proteinExistence type="predicted"/>
<accession>A0A1E5XMA3</accession>
<dbReference type="Proteomes" id="UP000095463">
    <property type="component" value="Unassembled WGS sequence"/>
</dbReference>